<evidence type="ECO:0000313" key="2">
    <source>
        <dbReference type="EMBL" id="QJA91623.1"/>
    </source>
</evidence>
<evidence type="ECO:0000313" key="5">
    <source>
        <dbReference type="EMBL" id="QJH98575.1"/>
    </source>
</evidence>
<dbReference type="EMBL" id="MT143843">
    <property type="protein sequence ID" value="QJB03388.1"/>
    <property type="molecule type" value="Genomic_DNA"/>
</dbReference>
<sequence length="66" mass="7498">MAVKPPEPVVKLTEEDKKILKGLTRDIERSEKAIGALKELDVDVRDMEDKLAYSKKARDVLLKEFG</sequence>
<name>A0A6H1ZMD7_9ZZZZ</name>
<dbReference type="EMBL" id="MT144117">
    <property type="protein sequence ID" value="QJA49093.1"/>
    <property type="molecule type" value="Genomic_DNA"/>
</dbReference>
<evidence type="ECO:0000313" key="4">
    <source>
        <dbReference type="EMBL" id="QJB03388.1"/>
    </source>
</evidence>
<dbReference type="EMBL" id="MT143654">
    <property type="protein sequence ID" value="QJA99507.1"/>
    <property type="molecule type" value="Genomic_DNA"/>
</dbReference>
<protein>
    <submittedName>
        <fullName evidence="1">Uncharacterized protein</fullName>
    </submittedName>
</protein>
<accession>A0A6H1ZMD7</accession>
<dbReference type="AlphaFoldDB" id="A0A6H1ZMD7"/>
<evidence type="ECO:0000313" key="3">
    <source>
        <dbReference type="EMBL" id="QJA99507.1"/>
    </source>
</evidence>
<gene>
    <name evidence="3" type="ORF">MM171A00981_0008</name>
    <name evidence="4" type="ORF">MM171B00756_0008</name>
    <name evidence="2" type="ORF">MM415B03312_0004</name>
    <name evidence="1" type="ORF">TM448A01226_0008</name>
    <name evidence="5" type="ORF">TM448B01341_0008</name>
</gene>
<organism evidence="1">
    <name type="scientific">viral metagenome</name>
    <dbReference type="NCBI Taxonomy" id="1070528"/>
    <lineage>
        <taxon>unclassified sequences</taxon>
        <taxon>metagenomes</taxon>
        <taxon>organismal metagenomes</taxon>
    </lineage>
</organism>
<proteinExistence type="predicted"/>
<reference evidence="1" key="1">
    <citation type="submission" date="2020-03" db="EMBL/GenBank/DDBJ databases">
        <title>The deep terrestrial virosphere.</title>
        <authorList>
            <person name="Holmfeldt K."/>
            <person name="Nilsson E."/>
            <person name="Simone D."/>
            <person name="Lopez-Fernandez M."/>
            <person name="Wu X."/>
            <person name="de Brujin I."/>
            <person name="Lundin D."/>
            <person name="Andersson A."/>
            <person name="Bertilsson S."/>
            <person name="Dopson M."/>
        </authorList>
    </citation>
    <scope>NUCLEOTIDE SEQUENCE</scope>
    <source>
        <strain evidence="3">MM171A00981</strain>
        <strain evidence="4">MM171B00756</strain>
        <strain evidence="2">MM415B03312</strain>
        <strain evidence="1">TM448A01226</strain>
        <strain evidence="5">TM448B01341</strain>
    </source>
</reference>
<dbReference type="EMBL" id="MT144741">
    <property type="protein sequence ID" value="QJH98575.1"/>
    <property type="molecule type" value="Genomic_DNA"/>
</dbReference>
<evidence type="ECO:0000313" key="1">
    <source>
        <dbReference type="EMBL" id="QJA49093.1"/>
    </source>
</evidence>
<dbReference type="EMBL" id="MT143001">
    <property type="protein sequence ID" value="QJA91623.1"/>
    <property type="molecule type" value="Genomic_DNA"/>
</dbReference>